<dbReference type="InterPro" id="IPR000626">
    <property type="entry name" value="Ubiquitin-like_dom"/>
</dbReference>
<dbReference type="PANTHER" id="PTHR10621:SF38">
    <property type="entry name" value="UBIQUITIN DOMAIN-CONTAINING PROTEIN 7SL RNA1-RELATED"/>
    <property type="match status" value="1"/>
</dbReference>
<reference evidence="1" key="1">
    <citation type="journal article" date="2013" name="Nature">
        <title>Draft genome of the wheat A-genome progenitor Triticum urartu.</title>
        <authorList>
            <person name="Ling H.Q."/>
            <person name="Zhao S."/>
            <person name="Liu D."/>
            <person name="Wang J."/>
            <person name="Sun H."/>
            <person name="Zhang C."/>
            <person name="Fan H."/>
            <person name="Li D."/>
            <person name="Dong L."/>
            <person name="Tao Y."/>
            <person name="Gao C."/>
            <person name="Wu H."/>
            <person name="Li Y."/>
            <person name="Cui Y."/>
            <person name="Guo X."/>
            <person name="Zheng S."/>
            <person name="Wang B."/>
            <person name="Yu K."/>
            <person name="Liang Q."/>
            <person name="Yang W."/>
            <person name="Lou X."/>
            <person name="Chen J."/>
            <person name="Feng M."/>
            <person name="Jian J."/>
            <person name="Zhang X."/>
            <person name="Luo G."/>
            <person name="Jiang Y."/>
            <person name="Liu J."/>
            <person name="Wang Z."/>
            <person name="Sha Y."/>
            <person name="Zhang B."/>
            <person name="Wu H."/>
            <person name="Tang D."/>
            <person name="Shen Q."/>
            <person name="Xue P."/>
            <person name="Zou S."/>
            <person name="Wang X."/>
            <person name="Liu X."/>
            <person name="Wang F."/>
            <person name="Yang Y."/>
            <person name="An X."/>
            <person name="Dong Z."/>
            <person name="Zhang K."/>
            <person name="Zhang X."/>
            <person name="Luo M.C."/>
            <person name="Dvorak J."/>
            <person name="Tong Y."/>
            <person name="Wang J."/>
            <person name="Yang H."/>
            <person name="Li Z."/>
            <person name="Wang D."/>
            <person name="Zhang A."/>
            <person name="Wang J."/>
        </authorList>
    </citation>
    <scope>NUCLEOTIDE SEQUENCE</scope>
</reference>
<dbReference type="Gene3D" id="3.10.20.90">
    <property type="entry name" value="Phosphatidylinositol 3-kinase Catalytic Subunit, Chain A, domain 1"/>
    <property type="match status" value="1"/>
</dbReference>
<dbReference type="Pfam" id="PF00240">
    <property type="entry name" value="ubiquitin"/>
    <property type="match status" value="1"/>
</dbReference>
<dbReference type="GO" id="GO:0031593">
    <property type="term" value="F:polyubiquitin modification-dependent protein binding"/>
    <property type="evidence" value="ECO:0007669"/>
    <property type="project" value="TreeGrafter"/>
</dbReference>
<gene>
    <name evidence="1" type="ORF">TRIUR3_02450</name>
</gene>
<dbReference type="AlphaFoldDB" id="M7Z7Y5"/>
<dbReference type="GO" id="GO:0070628">
    <property type="term" value="F:proteasome binding"/>
    <property type="evidence" value="ECO:0007669"/>
    <property type="project" value="TreeGrafter"/>
</dbReference>
<dbReference type="InterPro" id="IPR029071">
    <property type="entry name" value="Ubiquitin-like_domsf"/>
</dbReference>
<dbReference type="STRING" id="4572.M7Z7Y5"/>
<dbReference type="GO" id="GO:0005829">
    <property type="term" value="C:cytosol"/>
    <property type="evidence" value="ECO:0007669"/>
    <property type="project" value="TreeGrafter"/>
</dbReference>
<dbReference type="GO" id="GO:0043161">
    <property type="term" value="P:proteasome-mediated ubiquitin-dependent protein catabolic process"/>
    <property type="evidence" value="ECO:0007669"/>
    <property type="project" value="TreeGrafter"/>
</dbReference>
<organism evidence="1">
    <name type="scientific">Triticum urartu</name>
    <name type="common">Red wild einkorn</name>
    <name type="synonym">Crithodium urartu</name>
    <dbReference type="NCBI Taxonomy" id="4572"/>
    <lineage>
        <taxon>Eukaryota</taxon>
        <taxon>Viridiplantae</taxon>
        <taxon>Streptophyta</taxon>
        <taxon>Embryophyta</taxon>
        <taxon>Tracheophyta</taxon>
        <taxon>Spermatophyta</taxon>
        <taxon>Magnoliopsida</taxon>
        <taxon>Liliopsida</taxon>
        <taxon>Poales</taxon>
        <taxon>Poaceae</taxon>
        <taxon>BOP clade</taxon>
        <taxon>Pooideae</taxon>
        <taxon>Triticodae</taxon>
        <taxon>Triticeae</taxon>
        <taxon>Triticinae</taxon>
        <taxon>Triticum</taxon>
    </lineage>
</organism>
<dbReference type="PROSITE" id="PS50053">
    <property type="entry name" value="UBIQUITIN_2"/>
    <property type="match status" value="1"/>
</dbReference>
<name>M7Z7Y5_TRIUA</name>
<dbReference type="GO" id="GO:0005654">
    <property type="term" value="C:nucleoplasm"/>
    <property type="evidence" value="ECO:0007669"/>
    <property type="project" value="TreeGrafter"/>
</dbReference>
<sequence length="80" mass="9367">MDVTFEARNGSFTLEVWYFATVKQMKEMIHKRYRHLPVKAQRLFLNGKELDDDRNTEHYGIIQGSCIRLDLPASVTILPL</sequence>
<proteinExistence type="predicted"/>
<dbReference type="SUPFAM" id="SSF54236">
    <property type="entry name" value="Ubiquitin-like"/>
    <property type="match status" value="1"/>
</dbReference>
<dbReference type="GO" id="GO:0043130">
    <property type="term" value="F:ubiquitin binding"/>
    <property type="evidence" value="ECO:0007669"/>
    <property type="project" value="TreeGrafter"/>
</dbReference>
<dbReference type="PANTHER" id="PTHR10621">
    <property type="entry name" value="UV EXCISION REPAIR PROTEIN RAD23"/>
    <property type="match status" value="1"/>
</dbReference>
<dbReference type="OMA" id="FTLEIWY"/>
<accession>M7Z7Y5</accession>
<protein>
    <submittedName>
        <fullName evidence="1">Uncharacterized protein</fullName>
    </submittedName>
</protein>
<dbReference type="CDD" id="cd17039">
    <property type="entry name" value="Ubl_ubiquitin_like"/>
    <property type="match status" value="1"/>
</dbReference>
<dbReference type="EMBL" id="KD167855">
    <property type="protein sequence ID" value="EMS55686.1"/>
    <property type="molecule type" value="Genomic_DNA"/>
</dbReference>
<evidence type="ECO:0000313" key="1">
    <source>
        <dbReference type="EMBL" id="EMS55686.1"/>
    </source>
</evidence>